<dbReference type="PANTHER" id="PTHR47926:SF488">
    <property type="entry name" value="DYW DOMAIN-CONTAINING PROTEIN"/>
    <property type="match status" value="1"/>
</dbReference>
<dbReference type="Pfam" id="PF20431">
    <property type="entry name" value="E_motif"/>
    <property type="match status" value="1"/>
</dbReference>
<dbReference type="Pfam" id="PF13041">
    <property type="entry name" value="PPR_2"/>
    <property type="match status" value="1"/>
</dbReference>
<feature type="region of interest" description="Disordered" evidence="3">
    <location>
        <begin position="13"/>
        <end position="38"/>
    </location>
</feature>
<dbReference type="PROSITE" id="PS51375">
    <property type="entry name" value="PPR"/>
    <property type="match status" value="4"/>
</dbReference>
<dbReference type="FunFam" id="1.25.40.10:FF:000184">
    <property type="entry name" value="Pentatricopeptide repeat-containing protein, chloroplastic"/>
    <property type="match status" value="1"/>
</dbReference>
<protein>
    <recommendedName>
        <fullName evidence="4">DYW domain-containing protein</fullName>
    </recommendedName>
</protein>
<evidence type="ECO:0000313" key="6">
    <source>
        <dbReference type="Proteomes" id="UP000663760"/>
    </source>
</evidence>
<dbReference type="OrthoDB" id="185373at2759"/>
<dbReference type="NCBIfam" id="TIGR00756">
    <property type="entry name" value="PPR"/>
    <property type="match status" value="3"/>
</dbReference>
<keyword evidence="1" id="KW-0677">Repeat</keyword>
<gene>
    <name evidence="5" type="ORF">SI8410_09012419</name>
</gene>
<keyword evidence="6" id="KW-1185">Reference proteome</keyword>
<dbReference type="FunFam" id="1.25.40.10:FF:000427">
    <property type="entry name" value="Pentatricopeptide repeat-containing protein chloroplastic"/>
    <property type="match status" value="1"/>
</dbReference>
<evidence type="ECO:0000256" key="2">
    <source>
        <dbReference type="PROSITE-ProRule" id="PRU00708"/>
    </source>
</evidence>
<feature type="compositionally biased region" description="Low complexity" evidence="3">
    <location>
        <begin position="23"/>
        <end position="33"/>
    </location>
</feature>
<dbReference type="InterPro" id="IPR046848">
    <property type="entry name" value="E_motif"/>
</dbReference>
<dbReference type="EMBL" id="LR746272">
    <property type="protein sequence ID" value="CAA7401741.1"/>
    <property type="molecule type" value="Genomic_DNA"/>
</dbReference>
<dbReference type="InterPro" id="IPR002885">
    <property type="entry name" value="PPR_rpt"/>
</dbReference>
<dbReference type="GO" id="GO:0008270">
    <property type="term" value="F:zinc ion binding"/>
    <property type="evidence" value="ECO:0007669"/>
    <property type="project" value="InterPro"/>
</dbReference>
<evidence type="ECO:0000313" key="5">
    <source>
        <dbReference type="EMBL" id="CAA7401741.1"/>
    </source>
</evidence>
<dbReference type="Pfam" id="PF14432">
    <property type="entry name" value="DYW_deaminase"/>
    <property type="match status" value="1"/>
</dbReference>
<dbReference type="Pfam" id="PF01535">
    <property type="entry name" value="PPR"/>
    <property type="match status" value="3"/>
</dbReference>
<dbReference type="Gene3D" id="1.25.40.10">
    <property type="entry name" value="Tetratricopeptide repeat domain"/>
    <property type="match status" value="3"/>
</dbReference>
<feature type="domain" description="DYW" evidence="4">
    <location>
        <begin position="527"/>
        <end position="620"/>
    </location>
</feature>
<dbReference type="InterPro" id="IPR011990">
    <property type="entry name" value="TPR-like_helical_dom_sf"/>
</dbReference>
<name>A0A7I8KVW5_SPIIN</name>
<dbReference type="InterPro" id="IPR032867">
    <property type="entry name" value="DYW_dom"/>
</dbReference>
<dbReference type="PANTHER" id="PTHR47926">
    <property type="entry name" value="PENTATRICOPEPTIDE REPEAT-CONTAINING PROTEIN"/>
    <property type="match status" value="1"/>
</dbReference>
<evidence type="ECO:0000256" key="1">
    <source>
        <dbReference type="ARBA" id="ARBA00022737"/>
    </source>
</evidence>
<feature type="repeat" description="PPR" evidence="2">
    <location>
        <begin position="309"/>
        <end position="343"/>
    </location>
</feature>
<dbReference type="Proteomes" id="UP000663760">
    <property type="component" value="Chromosome 9"/>
</dbReference>
<organism evidence="5 6">
    <name type="scientific">Spirodela intermedia</name>
    <name type="common">Intermediate duckweed</name>
    <dbReference type="NCBI Taxonomy" id="51605"/>
    <lineage>
        <taxon>Eukaryota</taxon>
        <taxon>Viridiplantae</taxon>
        <taxon>Streptophyta</taxon>
        <taxon>Embryophyta</taxon>
        <taxon>Tracheophyta</taxon>
        <taxon>Spermatophyta</taxon>
        <taxon>Magnoliopsida</taxon>
        <taxon>Liliopsida</taxon>
        <taxon>Araceae</taxon>
        <taxon>Lemnoideae</taxon>
        <taxon>Spirodela</taxon>
    </lineage>
</organism>
<feature type="repeat" description="PPR" evidence="2">
    <location>
        <begin position="204"/>
        <end position="238"/>
    </location>
</feature>
<proteinExistence type="predicted"/>
<dbReference type="AlphaFoldDB" id="A0A7I8KVW5"/>
<feature type="repeat" description="PPR" evidence="2">
    <location>
        <begin position="101"/>
        <end position="135"/>
    </location>
</feature>
<reference evidence="5" key="1">
    <citation type="submission" date="2020-02" db="EMBL/GenBank/DDBJ databases">
        <authorList>
            <person name="Scholz U."/>
            <person name="Mascher M."/>
            <person name="Fiebig A."/>
        </authorList>
    </citation>
    <scope>NUCLEOTIDE SEQUENCE</scope>
</reference>
<feature type="repeat" description="PPR" evidence="2">
    <location>
        <begin position="350"/>
        <end position="384"/>
    </location>
</feature>
<dbReference type="GO" id="GO:0009451">
    <property type="term" value="P:RNA modification"/>
    <property type="evidence" value="ECO:0007669"/>
    <property type="project" value="InterPro"/>
</dbReference>
<evidence type="ECO:0000256" key="3">
    <source>
        <dbReference type="SAM" id="MobiDB-lite"/>
    </source>
</evidence>
<evidence type="ECO:0000259" key="4">
    <source>
        <dbReference type="Pfam" id="PF14432"/>
    </source>
</evidence>
<dbReference type="InterPro" id="IPR046960">
    <property type="entry name" value="PPR_At4g14850-like_plant"/>
</dbReference>
<accession>A0A7I8KVW5</accession>
<sequence length="620" mass="66583">MAAAAAIAANPLLNSSSPARPDNPAANRRNLPTAAPPPLTLLPRCRSLRDLSQVHAAAVKSGLNDDPLVLTKLITFCCLHPSSLSMAYARHLFDRMPPQQDPLLFNTMTRGYARTPTPSLAIGIFVLMLEHGVSPDGYTFPSLLKACAAGKLLPEGKQLHGAAAKLGFHGDPFVLPTLINLYADCGDLPAARRLFDQSDGGGSCAVCYNAMITACARRSLPGEALQLFRRMQAEGVKPTEVTVLSVLSSCAMLGSLELGRWVHGFAQNQGFLSSSSSSVKVATAVIDMYGKCGSLEDAAAVFRAMPERDTQVWSAMIIACALHGRSDLAVSFFREMQTQREEDGAAAGPDGVTFLGLLSACSHAGKVDEGLQLFRAMEDFAVSPETKHYGCVVDLLARAGRLREAHDFILNLSGENSSPVLWRTLLGACASHGDVELGKRVFARILDHDDSHGGDYVILSNLCAAAGRWEEARAVRKMMKEKGAGKTPGCSAIEVGGAVHEFFSGDGRHPQAAALRRMVEEMAEQLGYAPETAVVVHEGMTEEEKAASLRGHSEKLAMAFGLLNTPPGATLRIVKNLRVCKDCHAMAKLISAAFGREILLRDLNRFHHFKDGKCSCGDYW</sequence>
<dbReference type="GO" id="GO:0003723">
    <property type="term" value="F:RNA binding"/>
    <property type="evidence" value="ECO:0007669"/>
    <property type="project" value="InterPro"/>
</dbReference>